<dbReference type="Pfam" id="PF04093">
    <property type="entry name" value="MreD"/>
    <property type="match status" value="1"/>
</dbReference>
<dbReference type="Proteomes" id="UP000199687">
    <property type="component" value="Unassembled WGS sequence"/>
</dbReference>
<evidence type="ECO:0000256" key="2">
    <source>
        <dbReference type="ARBA" id="ARBA00007776"/>
    </source>
</evidence>
<evidence type="ECO:0000256" key="7">
    <source>
        <dbReference type="ARBA" id="ARBA00023136"/>
    </source>
</evidence>
<keyword evidence="6 8" id="KW-1133">Transmembrane helix</keyword>
<dbReference type="GO" id="GO:0005886">
    <property type="term" value="C:plasma membrane"/>
    <property type="evidence" value="ECO:0007669"/>
    <property type="project" value="UniProtKB-SubCell"/>
</dbReference>
<name>A0A1H9RPE2_9BACI</name>
<proteinExistence type="inferred from homology"/>
<feature type="transmembrane region" description="Helical" evidence="8">
    <location>
        <begin position="62"/>
        <end position="95"/>
    </location>
</feature>
<protein>
    <submittedName>
        <fullName evidence="9">Rod shape-determining protein MreD</fullName>
    </submittedName>
</protein>
<evidence type="ECO:0000256" key="4">
    <source>
        <dbReference type="ARBA" id="ARBA00022692"/>
    </source>
</evidence>
<sequence length="181" mass="21589">MSRVIPFLLACICLFLIMLEGALANVLTRLTYIPENWQMVSHFMLIFTIYITVFFDRRNTYYSFLFAALFGLLVDILYTPIIGIYLFVYAASIYIIRNLMKWLHANLYVTVLVMIIGVFIADILAYFLYNIIQIHQMEWNVYLFQRLLPTISWNIIVGVVFYPLIKKLLKKWQYIKFQHKD</sequence>
<keyword evidence="4 8" id="KW-0812">Transmembrane</keyword>
<organism evidence="9 10">
    <name type="scientific">Gracilibacillus ureilyticus</name>
    <dbReference type="NCBI Taxonomy" id="531814"/>
    <lineage>
        <taxon>Bacteria</taxon>
        <taxon>Bacillati</taxon>
        <taxon>Bacillota</taxon>
        <taxon>Bacilli</taxon>
        <taxon>Bacillales</taxon>
        <taxon>Bacillaceae</taxon>
        <taxon>Gracilibacillus</taxon>
    </lineage>
</organism>
<feature type="transmembrane region" description="Helical" evidence="8">
    <location>
        <begin position="40"/>
        <end position="55"/>
    </location>
</feature>
<dbReference type="AlphaFoldDB" id="A0A1H9RPE2"/>
<evidence type="ECO:0000256" key="8">
    <source>
        <dbReference type="SAM" id="Phobius"/>
    </source>
</evidence>
<comment type="similarity">
    <text evidence="2">Belongs to the MreD family.</text>
</comment>
<reference evidence="9 10" key="1">
    <citation type="submission" date="2016-10" db="EMBL/GenBank/DDBJ databases">
        <authorList>
            <person name="de Groot N.N."/>
        </authorList>
    </citation>
    <scope>NUCLEOTIDE SEQUENCE [LARGE SCALE GENOMIC DNA]</scope>
    <source>
        <strain evidence="9 10">CGMCC 1.7727</strain>
    </source>
</reference>
<comment type="subcellular location">
    <subcellularLocation>
        <location evidence="1">Cell membrane</location>
        <topology evidence="1">Multi-pass membrane protein</topology>
    </subcellularLocation>
</comment>
<evidence type="ECO:0000313" key="9">
    <source>
        <dbReference type="EMBL" id="SER74670.1"/>
    </source>
</evidence>
<evidence type="ECO:0000256" key="3">
    <source>
        <dbReference type="ARBA" id="ARBA00022475"/>
    </source>
</evidence>
<keyword evidence="3" id="KW-1003">Cell membrane</keyword>
<dbReference type="InterPro" id="IPR007227">
    <property type="entry name" value="Cell_shape_determining_MreD"/>
</dbReference>
<gene>
    <name evidence="9" type="ORF">SAMN04487944_10993</name>
</gene>
<dbReference type="EMBL" id="FOGL01000009">
    <property type="protein sequence ID" value="SER74670.1"/>
    <property type="molecule type" value="Genomic_DNA"/>
</dbReference>
<dbReference type="STRING" id="531814.SAMN04487944_10993"/>
<feature type="transmembrane region" description="Helical" evidence="8">
    <location>
        <begin position="107"/>
        <end position="129"/>
    </location>
</feature>
<keyword evidence="7 8" id="KW-0472">Membrane</keyword>
<evidence type="ECO:0000313" key="10">
    <source>
        <dbReference type="Proteomes" id="UP000199687"/>
    </source>
</evidence>
<evidence type="ECO:0000256" key="6">
    <source>
        <dbReference type="ARBA" id="ARBA00022989"/>
    </source>
</evidence>
<dbReference type="GO" id="GO:0008360">
    <property type="term" value="P:regulation of cell shape"/>
    <property type="evidence" value="ECO:0007669"/>
    <property type="project" value="UniProtKB-KW"/>
</dbReference>
<accession>A0A1H9RPE2</accession>
<dbReference type="NCBIfam" id="TIGR03426">
    <property type="entry name" value="shape_MreD"/>
    <property type="match status" value="1"/>
</dbReference>
<evidence type="ECO:0000256" key="1">
    <source>
        <dbReference type="ARBA" id="ARBA00004651"/>
    </source>
</evidence>
<keyword evidence="10" id="KW-1185">Reference proteome</keyword>
<dbReference type="RefSeq" id="WP_089740770.1">
    <property type="nucleotide sequence ID" value="NZ_FOGL01000009.1"/>
</dbReference>
<evidence type="ECO:0000256" key="5">
    <source>
        <dbReference type="ARBA" id="ARBA00022960"/>
    </source>
</evidence>
<feature type="transmembrane region" description="Helical" evidence="8">
    <location>
        <begin position="141"/>
        <end position="165"/>
    </location>
</feature>
<keyword evidence="5" id="KW-0133">Cell shape</keyword>
<dbReference type="OrthoDB" id="1653857at2"/>